<feature type="domain" description="Pterin-binding" evidence="14">
    <location>
        <begin position="72"/>
        <end position="326"/>
    </location>
</feature>
<feature type="region of interest" description="Disordered" evidence="13">
    <location>
        <begin position="112"/>
        <end position="132"/>
    </location>
</feature>
<dbReference type="AlphaFoldDB" id="A0A1M4N067"/>
<dbReference type="CDD" id="cd00739">
    <property type="entry name" value="DHPS"/>
    <property type="match status" value="1"/>
</dbReference>
<dbReference type="GO" id="GO:0046872">
    <property type="term" value="F:metal ion binding"/>
    <property type="evidence" value="ECO:0007669"/>
    <property type="project" value="UniProtKB-KW"/>
</dbReference>
<gene>
    <name evidence="15" type="primary">folP</name>
    <name evidence="15" type="ORF">KARMA_2424</name>
</gene>
<comment type="function">
    <text evidence="12">Catalyzes the condensation of para-aminobenzoate (pABA) with 6-hydroxymethyl-7,8-dihydropterin diphosphate (DHPt-PP) to form 7,8-dihydropteroate (H2Pte), the immediate precursor of folate derivatives.</text>
</comment>
<dbReference type="SUPFAM" id="SSF51717">
    <property type="entry name" value="Dihydropteroate synthetase-like"/>
    <property type="match status" value="1"/>
</dbReference>
<dbReference type="GO" id="GO:0005829">
    <property type="term" value="C:cytosol"/>
    <property type="evidence" value="ECO:0007669"/>
    <property type="project" value="TreeGrafter"/>
</dbReference>
<evidence type="ECO:0000256" key="8">
    <source>
        <dbReference type="ARBA" id="ARBA00022723"/>
    </source>
</evidence>
<reference evidence="16" key="1">
    <citation type="submission" date="2016-09" db="EMBL/GenBank/DDBJ databases">
        <authorList>
            <person name="Wibberg D."/>
        </authorList>
    </citation>
    <scope>NUCLEOTIDE SEQUENCE [LARGE SCALE GENOMIC DNA]</scope>
</reference>
<evidence type="ECO:0000313" key="16">
    <source>
        <dbReference type="Proteomes" id="UP000184085"/>
    </source>
</evidence>
<dbReference type="InterPro" id="IPR006390">
    <property type="entry name" value="DHP_synth_dom"/>
</dbReference>
<evidence type="ECO:0000259" key="14">
    <source>
        <dbReference type="PROSITE" id="PS50972"/>
    </source>
</evidence>
<dbReference type="NCBIfam" id="TIGR01496">
    <property type="entry name" value="DHPS"/>
    <property type="match status" value="1"/>
</dbReference>
<protein>
    <recommendedName>
        <fullName evidence="6 12">Dihydropteroate synthase</fullName>
        <shortName evidence="12">DHPS</shortName>
        <ecNumber evidence="5 12">2.5.1.15</ecNumber>
    </recommendedName>
    <alternativeName>
        <fullName evidence="11 12">Dihydropteroate pyrophosphorylase</fullName>
    </alternativeName>
</protein>
<dbReference type="UniPathway" id="UPA00077">
    <property type="reaction ID" value="UER00156"/>
</dbReference>
<comment type="pathway">
    <text evidence="3 12">Cofactor biosynthesis; tetrahydrofolate biosynthesis; 7,8-dihydrofolate from 2-amino-4-hydroxy-6-hydroxymethyl-7,8-dihydropteridine diphosphate and 4-aminobenzoate: step 1/2.</text>
</comment>
<keyword evidence="8 12" id="KW-0479">Metal-binding</keyword>
<dbReference type="Proteomes" id="UP000184085">
    <property type="component" value="Unassembled WGS sequence"/>
</dbReference>
<comment type="catalytic activity">
    <reaction evidence="1">
        <text>(7,8-dihydropterin-6-yl)methyl diphosphate + 4-aminobenzoate = 7,8-dihydropteroate + diphosphate</text>
        <dbReference type="Rhea" id="RHEA:19949"/>
        <dbReference type="ChEBI" id="CHEBI:17836"/>
        <dbReference type="ChEBI" id="CHEBI:17839"/>
        <dbReference type="ChEBI" id="CHEBI:33019"/>
        <dbReference type="ChEBI" id="CHEBI:72950"/>
        <dbReference type="EC" id="2.5.1.15"/>
    </reaction>
</comment>
<organism evidence="15 16">
    <name type="scientific">Donghicola eburneus</name>
    <dbReference type="NCBI Taxonomy" id="393278"/>
    <lineage>
        <taxon>Bacteria</taxon>
        <taxon>Pseudomonadati</taxon>
        <taxon>Pseudomonadota</taxon>
        <taxon>Alphaproteobacteria</taxon>
        <taxon>Rhodobacterales</taxon>
        <taxon>Roseobacteraceae</taxon>
        <taxon>Donghicola</taxon>
    </lineage>
</organism>
<dbReference type="PANTHER" id="PTHR20941">
    <property type="entry name" value="FOLATE SYNTHESIS PROTEINS"/>
    <property type="match status" value="1"/>
</dbReference>
<dbReference type="PANTHER" id="PTHR20941:SF1">
    <property type="entry name" value="FOLIC ACID SYNTHESIS PROTEIN FOL1"/>
    <property type="match status" value="1"/>
</dbReference>
<dbReference type="GO" id="GO:0004156">
    <property type="term" value="F:dihydropteroate synthase activity"/>
    <property type="evidence" value="ECO:0007669"/>
    <property type="project" value="UniProtKB-EC"/>
</dbReference>
<evidence type="ECO:0000256" key="11">
    <source>
        <dbReference type="ARBA" id="ARBA00030193"/>
    </source>
</evidence>
<evidence type="ECO:0000256" key="13">
    <source>
        <dbReference type="SAM" id="MobiDB-lite"/>
    </source>
</evidence>
<dbReference type="PROSITE" id="PS50972">
    <property type="entry name" value="PTERIN_BINDING"/>
    <property type="match status" value="1"/>
</dbReference>
<dbReference type="InterPro" id="IPR000489">
    <property type="entry name" value="Pterin-binding_dom"/>
</dbReference>
<evidence type="ECO:0000256" key="3">
    <source>
        <dbReference type="ARBA" id="ARBA00004763"/>
    </source>
</evidence>
<dbReference type="GO" id="GO:0046654">
    <property type="term" value="P:tetrahydrofolate biosynthetic process"/>
    <property type="evidence" value="ECO:0007669"/>
    <property type="project" value="UniProtKB-UniPathway"/>
</dbReference>
<comment type="cofactor">
    <cofactor evidence="2 12">
        <name>Mg(2+)</name>
        <dbReference type="ChEBI" id="CHEBI:18420"/>
    </cofactor>
</comment>
<proteinExistence type="inferred from homology"/>
<evidence type="ECO:0000256" key="9">
    <source>
        <dbReference type="ARBA" id="ARBA00022842"/>
    </source>
</evidence>
<evidence type="ECO:0000256" key="4">
    <source>
        <dbReference type="ARBA" id="ARBA00009503"/>
    </source>
</evidence>
<dbReference type="InterPro" id="IPR011005">
    <property type="entry name" value="Dihydropteroate_synth-like_sf"/>
</dbReference>
<evidence type="ECO:0000256" key="2">
    <source>
        <dbReference type="ARBA" id="ARBA00001946"/>
    </source>
</evidence>
<dbReference type="EMBL" id="FMJB01000055">
    <property type="protein sequence ID" value="SCM68209.1"/>
    <property type="molecule type" value="Genomic_DNA"/>
</dbReference>
<name>A0A1M4N067_9RHOB</name>
<dbReference type="EC" id="2.5.1.15" evidence="5 12"/>
<sequence>MRDYFRPILQSGPARPDSALTLGGGWTWFTDVEVLRRDAPARIIPAAALPEAARTALCAPRADIARLSMARPNIMGILNTTPDSFSDGGQFSDRDRALAHAKEMIGAGADMLDIGGESTRPGAEDVALDEETRRTEPTIAALRAFSDVPVSIDTRKSVVARAALDAGADLVNDVAAMTYDPQIAHVTATAAAPICLMHAQGDPQTMQNAPHYDDVVLDVYDFLSERVSAAEAAGIPRQHIVVDPGIGFGKTLDHNLALLQRLSIFHGLGCPILLGVSRKRFIGTLAGVSEAAARMPGSVAVALAGVAQGAQILRVHDVAETRQALTLFQAAIGD</sequence>
<accession>A0A1M4N067</accession>
<dbReference type="RefSeq" id="WP_072706851.1">
    <property type="nucleotide sequence ID" value="NZ_FMJB01000055.1"/>
</dbReference>
<evidence type="ECO:0000256" key="1">
    <source>
        <dbReference type="ARBA" id="ARBA00000012"/>
    </source>
</evidence>
<dbReference type="PROSITE" id="PS00792">
    <property type="entry name" value="DHPS_1"/>
    <property type="match status" value="1"/>
</dbReference>
<keyword evidence="10 12" id="KW-0289">Folate biosynthesis</keyword>
<dbReference type="GO" id="GO:0046656">
    <property type="term" value="P:folic acid biosynthetic process"/>
    <property type="evidence" value="ECO:0007669"/>
    <property type="project" value="UniProtKB-KW"/>
</dbReference>
<keyword evidence="16" id="KW-1185">Reference proteome</keyword>
<keyword evidence="7 12" id="KW-0808">Transferase</keyword>
<comment type="similarity">
    <text evidence="4 12">Belongs to the DHPS family.</text>
</comment>
<evidence type="ECO:0000256" key="12">
    <source>
        <dbReference type="RuleBase" id="RU361205"/>
    </source>
</evidence>
<evidence type="ECO:0000256" key="10">
    <source>
        <dbReference type="ARBA" id="ARBA00022909"/>
    </source>
</evidence>
<evidence type="ECO:0000256" key="6">
    <source>
        <dbReference type="ARBA" id="ARBA00016919"/>
    </source>
</evidence>
<dbReference type="Pfam" id="PF00809">
    <property type="entry name" value="Pterin_bind"/>
    <property type="match status" value="1"/>
</dbReference>
<evidence type="ECO:0000256" key="7">
    <source>
        <dbReference type="ARBA" id="ARBA00022679"/>
    </source>
</evidence>
<dbReference type="InterPro" id="IPR045031">
    <property type="entry name" value="DHP_synth-like"/>
</dbReference>
<keyword evidence="9 12" id="KW-0460">Magnesium</keyword>
<dbReference type="PROSITE" id="PS00793">
    <property type="entry name" value="DHPS_2"/>
    <property type="match status" value="1"/>
</dbReference>
<evidence type="ECO:0000313" key="15">
    <source>
        <dbReference type="EMBL" id="SCM68209.1"/>
    </source>
</evidence>
<dbReference type="FunFam" id="3.20.20.20:FF:000006">
    <property type="entry name" value="Dihydropteroate synthase"/>
    <property type="match status" value="1"/>
</dbReference>
<dbReference type="Gene3D" id="3.20.20.20">
    <property type="entry name" value="Dihydropteroate synthase-like"/>
    <property type="match status" value="1"/>
</dbReference>
<evidence type="ECO:0000256" key="5">
    <source>
        <dbReference type="ARBA" id="ARBA00012458"/>
    </source>
</evidence>